<dbReference type="SMR" id="A0A5C0XPY0"/>
<proteinExistence type="predicted"/>
<evidence type="ECO:0000313" key="7">
    <source>
        <dbReference type="Proteomes" id="UP000324354"/>
    </source>
</evidence>
<accession>A0A5C0XPY0</accession>
<dbReference type="PANTHER" id="PTHR43429">
    <property type="entry name" value="PYRIDINE NUCLEOTIDE-DISULFIDE OXIDOREDUCTASE DOMAIN-CONTAINING"/>
    <property type="match status" value="1"/>
</dbReference>
<dbReference type="InterPro" id="IPR054748">
    <property type="entry name" value="NROR-like_C"/>
</dbReference>
<dbReference type="Pfam" id="PF07992">
    <property type="entry name" value="Pyr_redox_2"/>
    <property type="match status" value="1"/>
</dbReference>
<comment type="cofactor">
    <cofactor evidence="1">
        <name>FAD</name>
        <dbReference type="ChEBI" id="CHEBI:57692"/>
    </cofactor>
</comment>
<dbReference type="Pfam" id="PF22353">
    <property type="entry name" value="PF1197-like_C"/>
    <property type="match status" value="1"/>
</dbReference>
<feature type="domain" description="FAD/NAD(P)-binding" evidence="4">
    <location>
        <begin position="1"/>
        <end position="278"/>
    </location>
</feature>
<dbReference type="InterPro" id="IPR050260">
    <property type="entry name" value="FAD-bd_OxRdtase"/>
</dbReference>
<dbReference type="RefSeq" id="WP_011012338.1">
    <property type="nucleotide sequence ID" value="NC_003413.1"/>
</dbReference>
<name>A0A5C0XPY0_PYRFU</name>
<dbReference type="SUPFAM" id="SSF51905">
    <property type="entry name" value="FAD/NAD(P)-binding domain"/>
    <property type="match status" value="1"/>
</dbReference>
<evidence type="ECO:0000256" key="1">
    <source>
        <dbReference type="ARBA" id="ARBA00001974"/>
    </source>
</evidence>
<dbReference type="InterPro" id="IPR016156">
    <property type="entry name" value="FAD/NAD-linked_Rdtase_dimer_sf"/>
</dbReference>
<dbReference type="Gene3D" id="3.50.50.60">
    <property type="entry name" value="FAD/NAD(P)-binding domain"/>
    <property type="match status" value="2"/>
</dbReference>
<evidence type="ECO:0000313" key="6">
    <source>
        <dbReference type="EMBL" id="QEK78849.1"/>
    </source>
</evidence>
<dbReference type="Gene3D" id="3.30.390.30">
    <property type="match status" value="1"/>
</dbReference>
<evidence type="ECO:0000256" key="2">
    <source>
        <dbReference type="ARBA" id="ARBA00022630"/>
    </source>
</evidence>
<dbReference type="InterPro" id="IPR023753">
    <property type="entry name" value="FAD/NAD-binding_dom"/>
</dbReference>
<dbReference type="Proteomes" id="UP000324354">
    <property type="component" value="Chromosome"/>
</dbReference>
<evidence type="ECO:0000259" key="4">
    <source>
        <dbReference type="Pfam" id="PF07992"/>
    </source>
</evidence>
<evidence type="ECO:0000259" key="5">
    <source>
        <dbReference type="Pfam" id="PF22353"/>
    </source>
</evidence>
<dbReference type="SUPFAM" id="SSF55424">
    <property type="entry name" value="FAD/NAD-linked reductases, dimerisation (C-terminal) domain"/>
    <property type="match status" value="1"/>
</dbReference>
<dbReference type="InterPro" id="IPR036188">
    <property type="entry name" value="FAD/NAD-bd_sf"/>
</dbReference>
<gene>
    <name evidence="6" type="ORF">PFDSM3638_05995</name>
</gene>
<dbReference type="GeneID" id="13301801"/>
<dbReference type="PANTHER" id="PTHR43429:SF3">
    <property type="entry name" value="NITRITE REDUCTASE [NAD(P)H]"/>
    <property type="match status" value="1"/>
</dbReference>
<feature type="domain" description="NAD(P)H:rubredoxin oxidoreductase C-terminal" evidence="5">
    <location>
        <begin position="298"/>
        <end position="347"/>
    </location>
</feature>
<keyword evidence="2" id="KW-0285">Flavoprotein</keyword>
<evidence type="ECO:0000256" key="3">
    <source>
        <dbReference type="ARBA" id="ARBA00022827"/>
    </source>
</evidence>
<sequence length="359" mass="39941">MKVVIVGNGPGGFELAKQLSQTYEVTVIDKEPVPYYSKPMLSHYIAGFIPRNRLFPYSLDWYRKRGIEIRLAEEAKLIDRGRKVVITEKGEVPYDTLVLATGARAREPQIKGKEYLLTLRTIFDADRIKESIENSGEAIIIGGGFIGLELAGNLAEAGYHVKLIHRGAMFLGLDEELSNMIKDMLEETGVKFFLNSELLEANEEGVLTNSGFIEGKVKICAIGIVPNVDLARRSGIHTGRGILIDDNFRTSAKDVYAIGDCAEYSGIIAGTAKAAMEQARVLADILKGEPRRYNFKFRSTVFKFGKLQIAIIGNTKGEGKWIEDNTKVFYENGKIIGAVVFNDIRKATKLEKEILDFYS</sequence>
<protein>
    <submittedName>
        <fullName evidence="6">NAD(P)/FAD-dependent oxidoreductase</fullName>
    </submittedName>
</protein>
<dbReference type="OrthoDB" id="28009at2157"/>
<dbReference type="AlphaFoldDB" id="A0A5C0XPY0"/>
<dbReference type="GO" id="GO:0016491">
    <property type="term" value="F:oxidoreductase activity"/>
    <property type="evidence" value="ECO:0007669"/>
    <property type="project" value="InterPro"/>
</dbReference>
<dbReference type="GeneID" id="41713005"/>
<dbReference type="PRINTS" id="PR00469">
    <property type="entry name" value="PNDRDTASEII"/>
</dbReference>
<dbReference type="KEGG" id="pfu:PF1197"/>
<organism evidence="6 7">
    <name type="scientific">Pyrococcus furiosus (strain ATCC 43587 / DSM 3638 / JCM 8422 / Vc1)</name>
    <dbReference type="NCBI Taxonomy" id="186497"/>
    <lineage>
        <taxon>Archaea</taxon>
        <taxon>Methanobacteriati</taxon>
        <taxon>Methanobacteriota</taxon>
        <taxon>Thermococci</taxon>
        <taxon>Thermococcales</taxon>
        <taxon>Thermococcaceae</taxon>
        <taxon>Pyrococcus</taxon>
    </lineage>
</organism>
<reference evidence="6 7" key="1">
    <citation type="submission" date="2017-08" db="EMBL/GenBank/DDBJ databases">
        <title>Resequencing and Reannotation of the genome of Pyrococcus furiosus type strain DSM3638.</title>
        <authorList>
            <person name="Reichelt R.M."/>
            <person name="Bunk B."/>
        </authorList>
    </citation>
    <scope>NUCLEOTIDE SEQUENCE [LARGE SCALE GENOMIC DNA]</scope>
    <source>
        <strain evidence="6 7">DSM 3638</strain>
    </source>
</reference>
<dbReference type="PRINTS" id="PR00368">
    <property type="entry name" value="FADPNR"/>
</dbReference>
<dbReference type="EMBL" id="CP023154">
    <property type="protein sequence ID" value="QEK78849.1"/>
    <property type="molecule type" value="Genomic_DNA"/>
</dbReference>
<keyword evidence="3" id="KW-0274">FAD</keyword>